<name>A0A9D2RWE9_9FIRM</name>
<dbReference type="GO" id="GO:0043565">
    <property type="term" value="F:sequence-specific DNA binding"/>
    <property type="evidence" value="ECO:0007669"/>
    <property type="project" value="InterPro"/>
</dbReference>
<keyword evidence="4" id="KW-0238">DNA-binding</keyword>
<dbReference type="GO" id="GO:0005975">
    <property type="term" value="P:carbohydrate metabolic process"/>
    <property type="evidence" value="ECO:0007669"/>
    <property type="project" value="InterPro"/>
</dbReference>
<dbReference type="GO" id="GO:0004553">
    <property type="term" value="F:hydrolase activity, hydrolyzing O-glycosyl compounds"/>
    <property type="evidence" value="ECO:0007669"/>
    <property type="project" value="InterPro"/>
</dbReference>
<dbReference type="PANTHER" id="PTHR43280">
    <property type="entry name" value="ARAC-FAMILY TRANSCRIPTIONAL REGULATOR"/>
    <property type="match status" value="1"/>
</dbReference>
<dbReference type="Proteomes" id="UP000823842">
    <property type="component" value="Unassembled WGS sequence"/>
</dbReference>
<dbReference type="Gene3D" id="1.10.10.60">
    <property type="entry name" value="Homeodomain-like"/>
    <property type="match status" value="2"/>
</dbReference>
<feature type="domain" description="HTH araC/xylS-type" evidence="7">
    <location>
        <begin position="169"/>
        <end position="267"/>
    </location>
</feature>
<evidence type="ECO:0000256" key="5">
    <source>
        <dbReference type="ARBA" id="ARBA00023163"/>
    </source>
</evidence>
<dbReference type="GO" id="GO:0003700">
    <property type="term" value="F:DNA-binding transcription factor activity"/>
    <property type="evidence" value="ECO:0007669"/>
    <property type="project" value="InterPro"/>
</dbReference>
<dbReference type="InterPro" id="IPR014710">
    <property type="entry name" value="RmlC-like_jellyroll"/>
</dbReference>
<evidence type="ECO:0000256" key="2">
    <source>
        <dbReference type="ARBA" id="ARBA00022801"/>
    </source>
</evidence>
<dbReference type="SMART" id="SM00342">
    <property type="entry name" value="HTH_ARAC"/>
    <property type="match status" value="1"/>
</dbReference>
<dbReference type="PROSITE" id="PS01124">
    <property type="entry name" value="HTH_ARAC_FAMILY_2"/>
    <property type="match status" value="1"/>
</dbReference>
<comment type="caution">
    <text evidence="8">The sequence shown here is derived from an EMBL/GenBank/DDBJ whole genome shotgun (WGS) entry which is preliminary data.</text>
</comment>
<dbReference type="Gene3D" id="3.20.20.80">
    <property type="entry name" value="Glycosidases"/>
    <property type="match status" value="1"/>
</dbReference>
<dbReference type="PROSITE" id="PS00041">
    <property type="entry name" value="HTH_ARAC_FAMILY_1"/>
    <property type="match status" value="1"/>
</dbReference>
<keyword evidence="6" id="KW-0326">Glycosidase</keyword>
<evidence type="ECO:0000259" key="7">
    <source>
        <dbReference type="PROSITE" id="PS01124"/>
    </source>
</evidence>
<sequence length="479" mass="57105">MRKNILNGNQIMNMEFQIDRMESLHFHQSIEILYVLEGDPEITVQNNTYQAHPEDILVINANKKHSYQSRNEVLLGCFEIDYRLLGDMLSANQLLFWCNSVVNKNSAYDAMRKIMKKIFSLYFEKGGQTEIIRQSLYYQLLEILTENFFVQSGDKRLEGERTHDEERISEIINYIHSNYRRKISLNELSEHLFLSVPYLSKYIKKQLGMNFLDYLNNIRLFHAVDDLLYSSQPLTAIAMDNGFANTAAFTEVFKKVYNMTPSEYRQQMRVSSEKNQNADHDEQKRLVERKITEYLDNQLVQEPMEVRREDTYALVDTAEREIYEPYWKKMINLGCAGDLLRSDMQEQVLTLRRELGFSYVRLWDVFGEEMMLNETSQEGEYYFGRLDKIFDFLTEHQIKPYLEMGYKPKALHRSLRNTIVMEKREIPFGGYESYERFIRAFVTHLINRYGLEEVETWYFEQWSGEDFENNSYNSDFFLV</sequence>
<keyword evidence="2" id="KW-0378">Hydrolase</keyword>
<dbReference type="SUPFAM" id="SSF46689">
    <property type="entry name" value="Homeodomain-like"/>
    <property type="match status" value="2"/>
</dbReference>
<proteinExistence type="inferred from homology"/>
<dbReference type="InterPro" id="IPR000514">
    <property type="entry name" value="Glyco_hydro_39"/>
</dbReference>
<dbReference type="Pfam" id="PF12833">
    <property type="entry name" value="HTH_18"/>
    <property type="match status" value="1"/>
</dbReference>
<dbReference type="Pfam" id="PF07883">
    <property type="entry name" value="Cupin_2"/>
    <property type="match status" value="1"/>
</dbReference>
<dbReference type="Gene3D" id="2.60.120.10">
    <property type="entry name" value="Jelly Rolls"/>
    <property type="match status" value="1"/>
</dbReference>
<dbReference type="Pfam" id="PF01229">
    <property type="entry name" value="Glyco_hydro_39"/>
    <property type="match status" value="1"/>
</dbReference>
<organism evidence="8 9">
    <name type="scientific">Candidatus Blautia faecavium</name>
    <dbReference type="NCBI Taxonomy" id="2838487"/>
    <lineage>
        <taxon>Bacteria</taxon>
        <taxon>Bacillati</taxon>
        <taxon>Bacillota</taxon>
        <taxon>Clostridia</taxon>
        <taxon>Lachnospirales</taxon>
        <taxon>Lachnospiraceae</taxon>
        <taxon>Blautia</taxon>
    </lineage>
</organism>
<gene>
    <name evidence="8" type="ORF">IAA06_02950</name>
</gene>
<keyword evidence="5" id="KW-0804">Transcription</keyword>
<dbReference type="PRINTS" id="PR00745">
    <property type="entry name" value="GLHYDRLASE39"/>
</dbReference>
<comment type="similarity">
    <text evidence="1">Belongs to the glycosyl hydrolase 39 family.</text>
</comment>
<evidence type="ECO:0000313" key="8">
    <source>
        <dbReference type="EMBL" id="HJB27735.1"/>
    </source>
</evidence>
<dbReference type="InterPro" id="IPR018062">
    <property type="entry name" value="HTH_AraC-typ_CS"/>
</dbReference>
<evidence type="ECO:0000256" key="4">
    <source>
        <dbReference type="ARBA" id="ARBA00023125"/>
    </source>
</evidence>
<accession>A0A9D2RWE9</accession>
<dbReference type="InterPro" id="IPR037923">
    <property type="entry name" value="HTH-like"/>
</dbReference>
<dbReference type="PANTHER" id="PTHR43280:SF2">
    <property type="entry name" value="HTH-TYPE TRANSCRIPTIONAL REGULATOR EXSA"/>
    <property type="match status" value="1"/>
</dbReference>
<dbReference type="CDD" id="cd02208">
    <property type="entry name" value="cupin_RmlC-like"/>
    <property type="match status" value="1"/>
</dbReference>
<dbReference type="AlphaFoldDB" id="A0A9D2RWE9"/>
<evidence type="ECO:0000256" key="6">
    <source>
        <dbReference type="ARBA" id="ARBA00023295"/>
    </source>
</evidence>
<dbReference type="InterPro" id="IPR017853">
    <property type="entry name" value="GH"/>
</dbReference>
<feature type="non-terminal residue" evidence="8">
    <location>
        <position position="479"/>
    </location>
</feature>
<dbReference type="InterPro" id="IPR009057">
    <property type="entry name" value="Homeodomain-like_sf"/>
</dbReference>
<evidence type="ECO:0000313" key="9">
    <source>
        <dbReference type="Proteomes" id="UP000823842"/>
    </source>
</evidence>
<dbReference type="InterPro" id="IPR049166">
    <property type="entry name" value="GH39_cat"/>
</dbReference>
<keyword evidence="3" id="KW-0805">Transcription regulation</keyword>
<evidence type="ECO:0000256" key="3">
    <source>
        <dbReference type="ARBA" id="ARBA00023015"/>
    </source>
</evidence>
<reference evidence="8" key="1">
    <citation type="journal article" date="2021" name="PeerJ">
        <title>Extensive microbial diversity within the chicken gut microbiome revealed by metagenomics and culture.</title>
        <authorList>
            <person name="Gilroy R."/>
            <person name="Ravi A."/>
            <person name="Getino M."/>
            <person name="Pursley I."/>
            <person name="Horton D.L."/>
            <person name="Alikhan N.F."/>
            <person name="Baker D."/>
            <person name="Gharbi K."/>
            <person name="Hall N."/>
            <person name="Watson M."/>
            <person name="Adriaenssens E.M."/>
            <person name="Foster-Nyarko E."/>
            <person name="Jarju S."/>
            <person name="Secka A."/>
            <person name="Antonio M."/>
            <person name="Oren A."/>
            <person name="Chaudhuri R.R."/>
            <person name="La Ragione R."/>
            <person name="Hildebrand F."/>
            <person name="Pallen M.J."/>
        </authorList>
    </citation>
    <scope>NUCLEOTIDE SEQUENCE</scope>
    <source>
        <strain evidence="8">ChiSjej1B19-5720</strain>
    </source>
</reference>
<reference evidence="8" key="2">
    <citation type="submission" date="2021-04" db="EMBL/GenBank/DDBJ databases">
        <authorList>
            <person name="Gilroy R."/>
        </authorList>
    </citation>
    <scope>NUCLEOTIDE SEQUENCE</scope>
    <source>
        <strain evidence="8">ChiSjej1B19-5720</strain>
    </source>
</reference>
<protein>
    <submittedName>
        <fullName evidence="8">Helix-turn-helix domain-containing protein</fullName>
    </submittedName>
</protein>
<evidence type="ECO:0000256" key="1">
    <source>
        <dbReference type="ARBA" id="ARBA00008875"/>
    </source>
</evidence>
<dbReference type="InterPro" id="IPR018060">
    <property type="entry name" value="HTH_AraC"/>
</dbReference>
<dbReference type="EMBL" id="DWYZ01000068">
    <property type="protein sequence ID" value="HJB27735.1"/>
    <property type="molecule type" value="Genomic_DNA"/>
</dbReference>
<dbReference type="SUPFAM" id="SSF51215">
    <property type="entry name" value="Regulatory protein AraC"/>
    <property type="match status" value="1"/>
</dbReference>
<dbReference type="SUPFAM" id="SSF51445">
    <property type="entry name" value="(Trans)glycosidases"/>
    <property type="match status" value="1"/>
</dbReference>
<dbReference type="InterPro" id="IPR013096">
    <property type="entry name" value="Cupin_2"/>
</dbReference>